<evidence type="ECO:0000313" key="5">
    <source>
        <dbReference type="Proteomes" id="UP000015105"/>
    </source>
</evidence>
<dbReference type="Proteomes" id="UP000015105">
    <property type="component" value="Chromosome 1D"/>
</dbReference>
<keyword evidence="5" id="KW-1185">Reference proteome</keyword>
<dbReference type="PROSITE" id="PS50005">
    <property type="entry name" value="TPR"/>
    <property type="match status" value="1"/>
</dbReference>
<feature type="region of interest" description="Disordered" evidence="3">
    <location>
        <begin position="59"/>
        <end position="84"/>
    </location>
</feature>
<evidence type="ECO:0000256" key="2">
    <source>
        <dbReference type="PROSITE-ProRule" id="PRU00339"/>
    </source>
</evidence>
<keyword evidence="2" id="KW-0802">TPR repeat</keyword>
<dbReference type="PROSITE" id="PS50088">
    <property type="entry name" value="ANK_REPEAT"/>
    <property type="match status" value="4"/>
</dbReference>
<feature type="repeat" description="ANK" evidence="1">
    <location>
        <begin position="138"/>
        <end position="160"/>
    </location>
</feature>
<feature type="repeat" description="ANK" evidence="1">
    <location>
        <begin position="268"/>
        <end position="300"/>
    </location>
</feature>
<evidence type="ECO:0000256" key="1">
    <source>
        <dbReference type="PROSITE-ProRule" id="PRU00023"/>
    </source>
</evidence>
<feature type="repeat" description="ANK" evidence="1">
    <location>
        <begin position="236"/>
        <end position="268"/>
    </location>
</feature>
<dbReference type="InterPro" id="IPR036770">
    <property type="entry name" value="Ankyrin_rpt-contain_sf"/>
</dbReference>
<dbReference type="InterPro" id="IPR051616">
    <property type="entry name" value="Cul2-RING_E3_ligase_SR"/>
</dbReference>
<reference evidence="5" key="1">
    <citation type="journal article" date="2014" name="Science">
        <title>Ancient hybridizations among the ancestral genomes of bread wheat.</title>
        <authorList>
            <consortium name="International Wheat Genome Sequencing Consortium,"/>
            <person name="Marcussen T."/>
            <person name="Sandve S.R."/>
            <person name="Heier L."/>
            <person name="Spannagl M."/>
            <person name="Pfeifer M."/>
            <person name="Jakobsen K.S."/>
            <person name="Wulff B.B."/>
            <person name="Steuernagel B."/>
            <person name="Mayer K.F."/>
            <person name="Olsen O.A."/>
        </authorList>
    </citation>
    <scope>NUCLEOTIDE SEQUENCE [LARGE SCALE GENOMIC DNA]</scope>
    <source>
        <strain evidence="5">cv. AL8/78</strain>
    </source>
</reference>
<dbReference type="SMART" id="SM00028">
    <property type="entry name" value="TPR"/>
    <property type="match status" value="3"/>
</dbReference>
<dbReference type="Gene3D" id="1.25.40.20">
    <property type="entry name" value="Ankyrin repeat-containing domain"/>
    <property type="match status" value="1"/>
</dbReference>
<reference evidence="4" key="4">
    <citation type="submission" date="2019-03" db="UniProtKB">
        <authorList>
            <consortium name="EnsemblPlants"/>
        </authorList>
    </citation>
    <scope>IDENTIFICATION</scope>
</reference>
<name>A0A452Z8E1_AEGTS</name>
<dbReference type="InterPro" id="IPR011990">
    <property type="entry name" value="TPR-like_helical_dom_sf"/>
</dbReference>
<dbReference type="STRING" id="200361.A0A452Z8E1"/>
<dbReference type="SUPFAM" id="SSF48452">
    <property type="entry name" value="TPR-like"/>
    <property type="match status" value="1"/>
</dbReference>
<dbReference type="SMART" id="SM00248">
    <property type="entry name" value="ANK"/>
    <property type="match status" value="5"/>
</dbReference>
<dbReference type="SUPFAM" id="SSF48403">
    <property type="entry name" value="Ankyrin repeat"/>
    <property type="match status" value="1"/>
</dbReference>
<reference evidence="4" key="3">
    <citation type="journal article" date="2017" name="Nature">
        <title>Genome sequence of the progenitor of the wheat D genome Aegilops tauschii.</title>
        <authorList>
            <person name="Luo M.C."/>
            <person name="Gu Y.Q."/>
            <person name="Puiu D."/>
            <person name="Wang H."/>
            <person name="Twardziok S.O."/>
            <person name="Deal K.R."/>
            <person name="Huo N."/>
            <person name="Zhu T."/>
            <person name="Wang L."/>
            <person name="Wang Y."/>
            <person name="McGuire P.E."/>
            <person name="Liu S."/>
            <person name="Long H."/>
            <person name="Ramasamy R.K."/>
            <person name="Rodriguez J.C."/>
            <person name="Van S.L."/>
            <person name="Yuan L."/>
            <person name="Wang Z."/>
            <person name="Xia Z."/>
            <person name="Xiao L."/>
            <person name="Anderson O.D."/>
            <person name="Ouyang S."/>
            <person name="Liang Y."/>
            <person name="Zimin A.V."/>
            <person name="Pertea G."/>
            <person name="Qi P."/>
            <person name="Bennetzen J.L."/>
            <person name="Dai X."/>
            <person name="Dawson M.W."/>
            <person name="Muller H.G."/>
            <person name="Kugler K."/>
            <person name="Rivarola-Duarte L."/>
            <person name="Spannagl M."/>
            <person name="Mayer K.F.X."/>
            <person name="Lu F.H."/>
            <person name="Bevan M.W."/>
            <person name="Leroy P."/>
            <person name="Li P."/>
            <person name="You F.M."/>
            <person name="Sun Q."/>
            <person name="Liu Z."/>
            <person name="Lyons E."/>
            <person name="Wicker T."/>
            <person name="Salzberg S.L."/>
            <person name="Devos K.M."/>
            <person name="Dvorak J."/>
        </authorList>
    </citation>
    <scope>NUCLEOTIDE SEQUENCE [LARGE SCALE GENOMIC DNA]</scope>
    <source>
        <strain evidence="4">cv. AL8/78</strain>
    </source>
</reference>
<dbReference type="Gramene" id="AET1Gv20673000.12">
    <property type="protein sequence ID" value="AET1Gv20673000.12"/>
    <property type="gene ID" value="AET1Gv20673000"/>
</dbReference>
<accession>A0A452Z8E1</accession>
<dbReference type="AlphaFoldDB" id="A0A452Z8E1"/>
<evidence type="ECO:0000313" key="4">
    <source>
        <dbReference type="EnsemblPlants" id="AET1Gv20673000.12"/>
    </source>
</evidence>
<reference evidence="5" key="2">
    <citation type="journal article" date="2017" name="Nat. Plants">
        <title>The Aegilops tauschii genome reveals multiple impacts of transposons.</title>
        <authorList>
            <person name="Zhao G."/>
            <person name="Zou C."/>
            <person name="Li K."/>
            <person name="Wang K."/>
            <person name="Li T."/>
            <person name="Gao L."/>
            <person name="Zhang X."/>
            <person name="Wang H."/>
            <person name="Yang Z."/>
            <person name="Liu X."/>
            <person name="Jiang W."/>
            <person name="Mao L."/>
            <person name="Kong X."/>
            <person name="Jiao Y."/>
            <person name="Jia J."/>
        </authorList>
    </citation>
    <scope>NUCLEOTIDE SEQUENCE [LARGE SCALE GENOMIC DNA]</scope>
    <source>
        <strain evidence="5">cv. AL8/78</strain>
    </source>
</reference>
<evidence type="ECO:0000256" key="3">
    <source>
        <dbReference type="SAM" id="MobiDB-lite"/>
    </source>
</evidence>
<dbReference type="PANTHER" id="PTHR46224">
    <property type="entry name" value="ANKYRIN REPEAT FAMILY PROTEIN"/>
    <property type="match status" value="1"/>
</dbReference>
<dbReference type="PROSITE" id="PS50297">
    <property type="entry name" value="ANK_REP_REGION"/>
    <property type="match status" value="4"/>
</dbReference>
<dbReference type="Gene3D" id="1.25.40.10">
    <property type="entry name" value="Tetratricopeptide repeat domain"/>
    <property type="match status" value="1"/>
</dbReference>
<protein>
    <submittedName>
        <fullName evidence="4">Uncharacterized protein</fullName>
    </submittedName>
</protein>
<reference evidence="4" key="5">
    <citation type="journal article" date="2021" name="G3 (Bethesda)">
        <title>Aegilops tauschii genome assembly Aet v5.0 features greater sequence contiguity and improved annotation.</title>
        <authorList>
            <person name="Wang L."/>
            <person name="Zhu T."/>
            <person name="Rodriguez J.C."/>
            <person name="Deal K.R."/>
            <person name="Dubcovsky J."/>
            <person name="McGuire P.E."/>
            <person name="Lux T."/>
            <person name="Spannagl M."/>
            <person name="Mayer K.F.X."/>
            <person name="Baldrich P."/>
            <person name="Meyers B.C."/>
            <person name="Huo N."/>
            <person name="Gu Y.Q."/>
            <person name="Zhou H."/>
            <person name="Devos K.M."/>
            <person name="Bennetzen J.L."/>
            <person name="Unver T."/>
            <person name="Budak H."/>
            <person name="Gulick P.J."/>
            <person name="Galiba G."/>
            <person name="Kalapos B."/>
            <person name="Nelson D.R."/>
            <person name="Li P."/>
            <person name="You F.M."/>
            <person name="Luo M.C."/>
            <person name="Dvorak J."/>
        </authorList>
    </citation>
    <scope>NUCLEOTIDE SEQUENCE [LARGE SCALE GENOMIC DNA]</scope>
    <source>
        <strain evidence="4">cv. AL8/78</strain>
    </source>
</reference>
<feature type="repeat" description="TPR" evidence="2">
    <location>
        <begin position="341"/>
        <end position="374"/>
    </location>
</feature>
<proteinExistence type="predicted"/>
<keyword evidence="1" id="KW-0040">ANK repeat</keyword>
<dbReference type="InterPro" id="IPR019734">
    <property type="entry name" value="TPR_rpt"/>
</dbReference>
<dbReference type="InterPro" id="IPR002110">
    <property type="entry name" value="Ankyrin_rpt"/>
</dbReference>
<feature type="repeat" description="ANK" evidence="1">
    <location>
        <begin position="204"/>
        <end position="236"/>
    </location>
</feature>
<dbReference type="PANTHER" id="PTHR46224:SF18">
    <property type="match status" value="1"/>
</dbReference>
<sequence length="465" mass="50983">PHVSLPSRVGLRFHLPRCPFPIQNSTPFSPLLLSPTPKTLPCPPLPTPWRRLAPMINSTVSASPHSPSPTLTPAQILTPPPPAPEPDRERVLNYVFQAASDDELSIFKELVMIILDNGRGRPKEAIEELRVEDVGQLEGFSALHIAASKGSLGVCRYLVEELLVDVDLVDKEGRTPLLFATYHNGGTAEYLLDHGANQDKADHDGSSLLHYAAELGNCEMVELLLAKGAYVDPVSAYGTPLHVAAGKGHYGAMKILLDHNADYNKMVNGVTPLIVATDAKSMKCIKLLVKAGANLKEAAAYTTLHAEKVVSDYFLNCIMEDVDANRDVPFYGPMLKREIVTSGLISRGSNSLKNKDYVVAAKLYSKAMVLDPDDAVLFSDRSLCWLQLGDGKKALLDANRCRKMRPHWPKACHRQGEARMLLKDYEGASEQFLDGLKLDPVDTDIEAALREAMKSLKTSRSMKAN</sequence>
<organism evidence="4 5">
    <name type="scientific">Aegilops tauschii subsp. strangulata</name>
    <name type="common">Goatgrass</name>
    <dbReference type="NCBI Taxonomy" id="200361"/>
    <lineage>
        <taxon>Eukaryota</taxon>
        <taxon>Viridiplantae</taxon>
        <taxon>Streptophyta</taxon>
        <taxon>Embryophyta</taxon>
        <taxon>Tracheophyta</taxon>
        <taxon>Spermatophyta</taxon>
        <taxon>Magnoliopsida</taxon>
        <taxon>Liliopsida</taxon>
        <taxon>Poales</taxon>
        <taxon>Poaceae</taxon>
        <taxon>BOP clade</taxon>
        <taxon>Pooideae</taxon>
        <taxon>Triticodae</taxon>
        <taxon>Triticeae</taxon>
        <taxon>Triticinae</taxon>
        <taxon>Aegilops</taxon>
    </lineage>
</organism>
<dbReference type="Pfam" id="PF12796">
    <property type="entry name" value="Ank_2"/>
    <property type="match status" value="2"/>
</dbReference>
<dbReference type="EnsemblPlants" id="AET1Gv20673000.12">
    <property type="protein sequence ID" value="AET1Gv20673000.12"/>
    <property type="gene ID" value="AET1Gv20673000"/>
</dbReference>